<feature type="region of interest" description="Disordered" evidence="1">
    <location>
        <begin position="1"/>
        <end position="27"/>
    </location>
</feature>
<dbReference type="Pfam" id="PF23622">
    <property type="entry name" value="LRR_At1g61320_AtMIF1"/>
    <property type="match status" value="1"/>
</dbReference>
<dbReference type="Proteomes" id="UP000515121">
    <property type="component" value="Unplaced"/>
</dbReference>
<dbReference type="InterPro" id="IPR001810">
    <property type="entry name" value="F-box_dom"/>
</dbReference>
<dbReference type="AlphaFoldDB" id="A0A6P5YRD4"/>
<dbReference type="GeneID" id="111294153"/>
<dbReference type="InterPro" id="IPR055357">
    <property type="entry name" value="LRR_At1g61320_AtMIF1"/>
</dbReference>
<dbReference type="RefSeq" id="XP_022743078.1">
    <property type="nucleotide sequence ID" value="XM_022887343.1"/>
</dbReference>
<dbReference type="InterPro" id="IPR053781">
    <property type="entry name" value="F-box_AtFBL13-like"/>
</dbReference>
<protein>
    <submittedName>
        <fullName evidence="5">F-box protein At2g39490-like</fullName>
    </submittedName>
</protein>
<dbReference type="PANTHER" id="PTHR34145:SF53">
    <property type="entry name" value="LEUCINE-RICH REPEAT DOMAIN SUPERFAMILY"/>
    <property type="match status" value="1"/>
</dbReference>
<feature type="domain" description="At1g61320/AtMIF1 LRR" evidence="3">
    <location>
        <begin position="173"/>
        <end position="293"/>
    </location>
</feature>
<reference evidence="5" key="1">
    <citation type="submission" date="2025-08" db="UniProtKB">
        <authorList>
            <consortium name="RefSeq"/>
        </authorList>
    </citation>
    <scope>IDENTIFICATION</scope>
    <source>
        <tissue evidence="5">Fruit stalk</tissue>
    </source>
</reference>
<evidence type="ECO:0000259" key="2">
    <source>
        <dbReference type="Pfam" id="PF00646"/>
    </source>
</evidence>
<dbReference type="OrthoDB" id="976179at2759"/>
<name>A0A6P5YRD4_DURZI</name>
<feature type="compositionally biased region" description="Basic and acidic residues" evidence="1">
    <location>
        <begin position="9"/>
        <end position="27"/>
    </location>
</feature>
<dbReference type="Pfam" id="PF00646">
    <property type="entry name" value="F-box"/>
    <property type="match status" value="1"/>
</dbReference>
<feature type="domain" description="F-box" evidence="2">
    <location>
        <begin position="80"/>
        <end position="116"/>
    </location>
</feature>
<keyword evidence="4" id="KW-1185">Reference proteome</keyword>
<evidence type="ECO:0000313" key="4">
    <source>
        <dbReference type="Proteomes" id="UP000515121"/>
    </source>
</evidence>
<evidence type="ECO:0000256" key="1">
    <source>
        <dbReference type="SAM" id="MobiDB-lite"/>
    </source>
</evidence>
<dbReference type="SUPFAM" id="SSF52047">
    <property type="entry name" value="RNI-like"/>
    <property type="match status" value="1"/>
</dbReference>
<evidence type="ECO:0000313" key="5">
    <source>
        <dbReference type="RefSeq" id="XP_022743078.1"/>
    </source>
</evidence>
<dbReference type="Gene3D" id="1.20.1280.50">
    <property type="match status" value="1"/>
</dbReference>
<dbReference type="InterPro" id="IPR032675">
    <property type="entry name" value="LRR_dom_sf"/>
</dbReference>
<dbReference type="PANTHER" id="PTHR34145">
    <property type="entry name" value="OS02G0105600 PROTEIN"/>
    <property type="match status" value="1"/>
</dbReference>
<organism evidence="4 5">
    <name type="scientific">Durio zibethinus</name>
    <name type="common">Durian</name>
    <dbReference type="NCBI Taxonomy" id="66656"/>
    <lineage>
        <taxon>Eukaryota</taxon>
        <taxon>Viridiplantae</taxon>
        <taxon>Streptophyta</taxon>
        <taxon>Embryophyta</taxon>
        <taxon>Tracheophyta</taxon>
        <taxon>Spermatophyta</taxon>
        <taxon>Magnoliopsida</taxon>
        <taxon>eudicotyledons</taxon>
        <taxon>Gunneridae</taxon>
        <taxon>Pentapetalae</taxon>
        <taxon>rosids</taxon>
        <taxon>malvids</taxon>
        <taxon>Malvales</taxon>
        <taxon>Malvaceae</taxon>
        <taxon>Helicteroideae</taxon>
        <taxon>Durio</taxon>
    </lineage>
</organism>
<dbReference type="Gene3D" id="3.80.10.10">
    <property type="entry name" value="Ribonuclease Inhibitor"/>
    <property type="match status" value="1"/>
</dbReference>
<dbReference type="InterPro" id="IPR053772">
    <property type="entry name" value="At1g61320/At1g61330-like"/>
</dbReference>
<proteinExistence type="predicted"/>
<accession>A0A6P5YRD4</accession>
<gene>
    <name evidence="5" type="primary">LOC111294153</name>
</gene>
<dbReference type="SUPFAM" id="SSF81383">
    <property type="entry name" value="F-box domain"/>
    <property type="match status" value="1"/>
</dbReference>
<evidence type="ECO:0000259" key="3">
    <source>
        <dbReference type="Pfam" id="PF23622"/>
    </source>
</evidence>
<dbReference type="InterPro" id="IPR036047">
    <property type="entry name" value="F-box-like_dom_sf"/>
</dbReference>
<sequence length="522" mass="60615">MGKKRRIKKNNEKKQRQDPDDNRRKSSRDLNIDDFISTLHNDILHQIIPLLHKSKHQEKEHNPDNITRNTANNMDPNDFFSRLPNDILYHIISLLPFESAVRTTFLSTYWKDLWKGALLTSVRGVTIEDAITAISSFLHDFIVHHIPRNNWGFRFEFGHGIVVLGAIAPNNTLSLDFSAGKQEYARPFDWLLKLNLSSNHPLHTQQPSFNEIKVKSLYLVSVSYPYIEAVSSMVSNFPFLQSLTVAKCNGLRSLQIKEARRLHKLVVLDCPQLESLSFEASSLTSLHYRGRLVPYEFKAPNNYRPLLRLRSGLSALKISLYDAMLDFRQGPPIYNSINCDSLKSILDSIKGVESLTFCRWVFEPLISYMLPSLGRDSGFCLYRLRELWWLDCSMERDNVNALLCFLKLCPGLERIYVTIDPESYNMRSTKKLPAKVNRLEKLEDLELLKLEGFANESKEIFFAKRLRPLFRLRPVILAKSKGACLRRLVKVPELEKEGKYPYKFKEVKNFHETYPDHLHMKL</sequence>
<dbReference type="KEGG" id="dzi:111294153"/>
<dbReference type="CDD" id="cd22160">
    <property type="entry name" value="F-box_AtFBL13-like"/>
    <property type="match status" value="1"/>
</dbReference>